<sequence length="123" mass="13719">MLRAIQTVFSKYATFSGRAARPEFWWWTLFVFLVLIVTRIIDYAVVMPMLGADAIQREDGQPLSMIVLLALLLPSLAVAVRRLHDTGRSGWWLLIGLIPIVGSLVLLWFYIQPGKAGPPSVPG</sequence>
<protein>
    <recommendedName>
        <fullName evidence="4">DUF805 domain-containing protein</fullName>
    </recommendedName>
</protein>
<evidence type="ECO:0008006" key="4">
    <source>
        <dbReference type="Google" id="ProtNLM"/>
    </source>
</evidence>
<dbReference type="PANTHER" id="PTHR34980">
    <property type="entry name" value="INNER MEMBRANE PROTEIN-RELATED-RELATED"/>
    <property type="match status" value="1"/>
</dbReference>
<dbReference type="Proteomes" id="UP000027432">
    <property type="component" value="Unassembled WGS sequence"/>
</dbReference>
<gene>
    <name evidence="2" type="ORF">TP2_08785</name>
</gene>
<feature type="transmembrane region" description="Helical" evidence="1">
    <location>
        <begin position="91"/>
        <end position="111"/>
    </location>
</feature>
<keyword evidence="3" id="KW-1185">Reference proteome</keyword>
<name>A0A074J691_9RHOB</name>
<dbReference type="GO" id="GO:0005886">
    <property type="term" value="C:plasma membrane"/>
    <property type="evidence" value="ECO:0007669"/>
    <property type="project" value="TreeGrafter"/>
</dbReference>
<keyword evidence="1" id="KW-0812">Transmembrane</keyword>
<feature type="transmembrane region" description="Helical" evidence="1">
    <location>
        <begin position="24"/>
        <end position="41"/>
    </location>
</feature>
<dbReference type="RefSeq" id="WP_038077375.1">
    <property type="nucleotide sequence ID" value="NZ_AUND01000023.1"/>
</dbReference>
<feature type="transmembrane region" description="Helical" evidence="1">
    <location>
        <begin position="61"/>
        <end position="79"/>
    </location>
</feature>
<evidence type="ECO:0000313" key="3">
    <source>
        <dbReference type="Proteomes" id="UP000027432"/>
    </source>
</evidence>
<dbReference type="PANTHER" id="PTHR34980:SF2">
    <property type="entry name" value="INNER MEMBRANE PROTEIN YHAH-RELATED"/>
    <property type="match status" value="1"/>
</dbReference>
<dbReference type="eggNOG" id="COG3152">
    <property type="taxonomic scope" value="Bacteria"/>
</dbReference>
<keyword evidence="1" id="KW-0472">Membrane</keyword>
<proteinExistence type="predicted"/>
<keyword evidence="1" id="KW-1133">Transmembrane helix</keyword>
<dbReference type="STRING" id="1353537.TP2_08785"/>
<organism evidence="2 3">
    <name type="scientific">Thioclava pacifica DSM 10166</name>
    <dbReference type="NCBI Taxonomy" id="1353537"/>
    <lineage>
        <taxon>Bacteria</taxon>
        <taxon>Pseudomonadati</taxon>
        <taxon>Pseudomonadota</taxon>
        <taxon>Alphaproteobacteria</taxon>
        <taxon>Rhodobacterales</taxon>
        <taxon>Paracoccaceae</taxon>
        <taxon>Thioclava</taxon>
    </lineage>
</organism>
<dbReference type="AlphaFoldDB" id="A0A074J691"/>
<accession>A0A074J691</accession>
<reference evidence="2 3" key="1">
    <citation type="submission" date="2013-07" db="EMBL/GenBank/DDBJ databases">
        <title>Thioclava pacifica DSM 10166 Genome Sequencing.</title>
        <authorList>
            <person name="Lai Q."/>
            <person name="Shao Z."/>
        </authorList>
    </citation>
    <scope>NUCLEOTIDE SEQUENCE [LARGE SCALE GENOMIC DNA]</scope>
    <source>
        <strain evidence="2 3">DSM 10166</strain>
    </source>
</reference>
<dbReference type="EMBL" id="AUND01000023">
    <property type="protein sequence ID" value="KEO53026.1"/>
    <property type="molecule type" value="Genomic_DNA"/>
</dbReference>
<comment type="caution">
    <text evidence="2">The sequence shown here is derived from an EMBL/GenBank/DDBJ whole genome shotgun (WGS) entry which is preliminary data.</text>
</comment>
<dbReference type="InterPro" id="IPR008523">
    <property type="entry name" value="DUF805"/>
</dbReference>
<dbReference type="OrthoDB" id="9812349at2"/>
<evidence type="ECO:0000313" key="2">
    <source>
        <dbReference type="EMBL" id="KEO53026.1"/>
    </source>
</evidence>
<dbReference type="Pfam" id="PF05656">
    <property type="entry name" value="DUF805"/>
    <property type="match status" value="1"/>
</dbReference>
<evidence type="ECO:0000256" key="1">
    <source>
        <dbReference type="SAM" id="Phobius"/>
    </source>
</evidence>